<evidence type="ECO:0000313" key="1">
    <source>
        <dbReference type="EMBL" id="SVB66605.1"/>
    </source>
</evidence>
<dbReference type="EMBL" id="UINC01051901">
    <property type="protein sequence ID" value="SVB66605.1"/>
    <property type="molecule type" value="Genomic_DNA"/>
</dbReference>
<evidence type="ECO:0008006" key="2">
    <source>
        <dbReference type="Google" id="ProtNLM"/>
    </source>
</evidence>
<sequence length="238" mass="25719">MLKSILTRFALTVTIIIPALSFGQDTLVVEWSQTPGHFESTIMGDTTSTGAQAHSVYVLEANKVYLQLSELNLYTSCSIVGAEPGDGEHPATIQPLPGDDGASQYTGWPNASIKTYGDNQTYAFHNLLFNGVFADQSGTLFGVLCTYGSGNSITVDHVTSVHNQVITYFCFGQHENWVLTNNTAVQYTCYPAGMFFGGFWWGGGGGWTGTVDNLEIRNNTIEGAHGQAFVIYDNGTVT</sequence>
<feature type="non-terminal residue" evidence="1">
    <location>
        <position position="238"/>
    </location>
</feature>
<gene>
    <name evidence="1" type="ORF">METZ01_LOCUS219459</name>
</gene>
<name>A0A382FVL8_9ZZZZ</name>
<accession>A0A382FVL8</accession>
<reference evidence="1" key="1">
    <citation type="submission" date="2018-05" db="EMBL/GenBank/DDBJ databases">
        <authorList>
            <person name="Lanie J.A."/>
            <person name="Ng W.-L."/>
            <person name="Kazmierczak K.M."/>
            <person name="Andrzejewski T.M."/>
            <person name="Davidsen T.M."/>
            <person name="Wayne K.J."/>
            <person name="Tettelin H."/>
            <person name="Glass J.I."/>
            <person name="Rusch D."/>
            <person name="Podicherti R."/>
            <person name="Tsui H.-C.T."/>
            <person name="Winkler M.E."/>
        </authorList>
    </citation>
    <scope>NUCLEOTIDE SEQUENCE</scope>
</reference>
<dbReference type="InterPro" id="IPR011050">
    <property type="entry name" value="Pectin_lyase_fold/virulence"/>
</dbReference>
<dbReference type="AlphaFoldDB" id="A0A382FVL8"/>
<organism evidence="1">
    <name type="scientific">marine metagenome</name>
    <dbReference type="NCBI Taxonomy" id="408172"/>
    <lineage>
        <taxon>unclassified sequences</taxon>
        <taxon>metagenomes</taxon>
        <taxon>ecological metagenomes</taxon>
    </lineage>
</organism>
<protein>
    <recommendedName>
        <fullName evidence="2">Right handed beta helix domain-containing protein</fullName>
    </recommendedName>
</protein>
<dbReference type="SUPFAM" id="SSF51126">
    <property type="entry name" value="Pectin lyase-like"/>
    <property type="match status" value="1"/>
</dbReference>
<proteinExistence type="predicted"/>